<dbReference type="VEuPathDB" id="FungiDB:ACJ73_10075"/>
<protein>
    <submittedName>
        <fullName evidence="2">Uncharacterized protein</fullName>
    </submittedName>
</protein>
<feature type="region of interest" description="Disordered" evidence="1">
    <location>
        <begin position="1"/>
        <end position="21"/>
    </location>
</feature>
<gene>
    <name evidence="2" type="ORF">ACJ73_10075</name>
</gene>
<evidence type="ECO:0000256" key="1">
    <source>
        <dbReference type="SAM" id="MobiDB-lite"/>
    </source>
</evidence>
<evidence type="ECO:0000313" key="3">
    <source>
        <dbReference type="Proteomes" id="UP000242791"/>
    </source>
</evidence>
<evidence type="ECO:0000313" key="2">
    <source>
        <dbReference type="EMBL" id="OJD09820.1"/>
    </source>
</evidence>
<accession>A0A1J9Q1H7</accession>
<proteinExistence type="predicted"/>
<organism evidence="2 3">
    <name type="scientific">Blastomyces percursus</name>
    <dbReference type="NCBI Taxonomy" id="1658174"/>
    <lineage>
        <taxon>Eukaryota</taxon>
        <taxon>Fungi</taxon>
        <taxon>Dikarya</taxon>
        <taxon>Ascomycota</taxon>
        <taxon>Pezizomycotina</taxon>
        <taxon>Eurotiomycetes</taxon>
        <taxon>Eurotiomycetidae</taxon>
        <taxon>Onygenales</taxon>
        <taxon>Ajellomycetaceae</taxon>
        <taxon>Blastomyces</taxon>
    </lineage>
</organism>
<keyword evidence="3" id="KW-1185">Reference proteome</keyword>
<sequence>MSRTIDAETARNDSRRHESTVVAVREDPSGERLNQWFISYAASEMEIVLCTLLTDENDCRLKWTKCSDGQLCGLSFQIIKDLEETACVNRGVAPKISEVLANACLYHRNVKLMISWAMAEGEFLD</sequence>
<dbReference type="EMBL" id="LGTZ01003329">
    <property type="protein sequence ID" value="OJD09820.1"/>
    <property type="molecule type" value="Genomic_DNA"/>
</dbReference>
<comment type="caution">
    <text evidence="2">The sequence shown here is derived from an EMBL/GenBank/DDBJ whole genome shotgun (WGS) entry which is preliminary data.</text>
</comment>
<reference evidence="2 3" key="1">
    <citation type="submission" date="2015-08" db="EMBL/GenBank/DDBJ databases">
        <title>Emmonsia species relationships and genome sequence.</title>
        <authorList>
            <person name="Cuomo C.A."/>
            <person name="Schwartz I.S."/>
            <person name="Kenyon C."/>
            <person name="De Hoog G.S."/>
            <person name="Govender N.P."/>
            <person name="Botha A."/>
            <person name="Moreno L."/>
            <person name="De Vries M."/>
            <person name="Munoz J.F."/>
            <person name="Stielow J.B."/>
        </authorList>
    </citation>
    <scope>NUCLEOTIDE SEQUENCE [LARGE SCALE GENOMIC DNA]</scope>
    <source>
        <strain evidence="2 3">EI222</strain>
    </source>
</reference>
<dbReference type="Proteomes" id="UP000242791">
    <property type="component" value="Unassembled WGS sequence"/>
</dbReference>
<name>A0A1J9Q1H7_9EURO</name>
<dbReference type="AlphaFoldDB" id="A0A1J9Q1H7"/>